<evidence type="ECO:0000256" key="3">
    <source>
        <dbReference type="ARBA" id="ARBA00022525"/>
    </source>
</evidence>
<comment type="subcellular location">
    <subcellularLocation>
        <location evidence="1">Secreted</location>
    </subcellularLocation>
</comment>
<dbReference type="PRINTS" id="PR00013">
    <property type="entry name" value="FNTYPEII"/>
</dbReference>
<dbReference type="InterPro" id="IPR051666">
    <property type="entry name" value="SP_Capacitation_Regulator"/>
</dbReference>
<dbReference type="OMA" id="FQGRWRY"/>
<feature type="disulfide bond" evidence="7">
    <location>
        <begin position="79"/>
        <end position="105"/>
    </location>
</feature>
<evidence type="ECO:0000313" key="11">
    <source>
        <dbReference type="Proteomes" id="UP000291000"/>
    </source>
</evidence>
<dbReference type="InterPro" id="IPR013806">
    <property type="entry name" value="Kringle-like"/>
</dbReference>
<feature type="chain" id="PRO_5019104917" description="Fibronectin type-II domain-containing protein" evidence="8">
    <location>
        <begin position="26"/>
        <end position="123"/>
    </location>
</feature>
<dbReference type="SMART" id="SM00059">
    <property type="entry name" value="FN2"/>
    <property type="match status" value="2"/>
</dbReference>
<feature type="disulfide bond" evidence="7">
    <location>
        <begin position="93"/>
        <end position="120"/>
    </location>
</feature>
<dbReference type="FunFam" id="2.10.10.10:FF:000003">
    <property type="entry name" value="binder of sperm protein homolog 1"/>
    <property type="match status" value="1"/>
</dbReference>
<evidence type="ECO:0000256" key="4">
    <source>
        <dbReference type="ARBA" id="ARBA00022737"/>
    </source>
</evidence>
<dbReference type="GO" id="GO:0008201">
    <property type="term" value="F:heparin binding"/>
    <property type="evidence" value="ECO:0007669"/>
    <property type="project" value="TreeGrafter"/>
</dbReference>
<reference evidence="10" key="2">
    <citation type="submission" date="2025-08" db="UniProtKB">
        <authorList>
            <consortium name="Ensembl"/>
        </authorList>
    </citation>
    <scope>IDENTIFICATION</scope>
</reference>
<dbReference type="InterPro" id="IPR000562">
    <property type="entry name" value="FN_type2_dom"/>
</dbReference>
<evidence type="ECO:0000256" key="5">
    <source>
        <dbReference type="ARBA" id="ARBA00023157"/>
    </source>
</evidence>
<evidence type="ECO:0000256" key="8">
    <source>
        <dbReference type="SAM" id="SignalP"/>
    </source>
</evidence>
<dbReference type="GO" id="GO:0009986">
    <property type="term" value="C:cell surface"/>
    <property type="evidence" value="ECO:0007669"/>
    <property type="project" value="TreeGrafter"/>
</dbReference>
<keyword evidence="5 7" id="KW-1015">Disulfide bond</keyword>
<evidence type="ECO:0000256" key="6">
    <source>
        <dbReference type="ARBA" id="ARBA00023279"/>
    </source>
</evidence>
<dbReference type="AlphaFoldDB" id="A0A452E984"/>
<accession>A0A452E984</accession>
<reference evidence="10 11" key="1">
    <citation type="submission" date="2016-04" db="EMBL/GenBank/DDBJ databases">
        <title>Polished mammalian reference genomes with single-molecule sequencing and chromosome conformation capture applied to the Capra hircus genome.</title>
        <authorList>
            <person name="Bickhart D.M."/>
            <person name="Koren S."/>
            <person name="Rosen B."/>
            <person name="Hastie A."/>
            <person name="Liachko I."/>
            <person name="Sullivan S.T."/>
            <person name="Burton J."/>
            <person name="Sayre B.L."/>
            <person name="Huson H.J."/>
            <person name="Lee J."/>
            <person name="Lam E."/>
            <person name="Kelley C.M."/>
            <person name="Hutchison J.L."/>
            <person name="Zhou Y."/>
            <person name="Sun J."/>
            <person name="Crisa A."/>
            <person name="Schwartz J.C."/>
            <person name="Hammond J.A."/>
            <person name="Schroeder S.G."/>
            <person name="Liu G.E."/>
            <person name="Dunham M."/>
            <person name="Shendure J."/>
            <person name="Sonstegard T.S."/>
            <person name="Phillippy A.M."/>
            <person name="Van Tassell C.P."/>
            <person name="Smith T.P."/>
        </authorList>
    </citation>
    <scope>NUCLEOTIDE SEQUENCE [LARGE SCALE GENOMIC DNA]</scope>
</reference>
<protein>
    <recommendedName>
        <fullName evidence="9">Fibronectin type-II domain-containing protein</fullName>
    </recommendedName>
</protein>
<dbReference type="EMBL" id="LWLT01000020">
    <property type="status" value="NOT_ANNOTATED_CDS"/>
    <property type="molecule type" value="Genomic_DNA"/>
</dbReference>
<comment type="similarity">
    <text evidence="2">Belongs to the seminal plasma protein family.</text>
</comment>
<dbReference type="Pfam" id="PF00040">
    <property type="entry name" value="fn2"/>
    <property type="match status" value="2"/>
</dbReference>
<dbReference type="GO" id="GO:0048240">
    <property type="term" value="P:sperm capacitation"/>
    <property type="evidence" value="ECO:0007669"/>
    <property type="project" value="TreeGrafter"/>
</dbReference>
<dbReference type="CDD" id="cd00062">
    <property type="entry name" value="FN2"/>
    <property type="match status" value="1"/>
</dbReference>
<evidence type="ECO:0000256" key="1">
    <source>
        <dbReference type="ARBA" id="ARBA00004613"/>
    </source>
</evidence>
<dbReference type="PROSITE" id="PS51092">
    <property type="entry name" value="FN2_2"/>
    <property type="match status" value="2"/>
</dbReference>
<evidence type="ECO:0000256" key="2">
    <source>
        <dbReference type="ARBA" id="ARBA00010011"/>
    </source>
</evidence>
<dbReference type="InterPro" id="IPR036943">
    <property type="entry name" value="FN_type2_sf"/>
</dbReference>
<dbReference type="Bgee" id="ENSCHIG00000011653">
    <property type="expression patterns" value="Expressed in testis"/>
</dbReference>
<organism evidence="10 11">
    <name type="scientific">Capra hircus</name>
    <name type="common">Goat</name>
    <dbReference type="NCBI Taxonomy" id="9925"/>
    <lineage>
        <taxon>Eukaryota</taxon>
        <taxon>Metazoa</taxon>
        <taxon>Chordata</taxon>
        <taxon>Craniata</taxon>
        <taxon>Vertebrata</taxon>
        <taxon>Euteleostomi</taxon>
        <taxon>Mammalia</taxon>
        <taxon>Eutheria</taxon>
        <taxon>Laurasiatheria</taxon>
        <taxon>Artiodactyla</taxon>
        <taxon>Ruminantia</taxon>
        <taxon>Pecora</taxon>
        <taxon>Bovidae</taxon>
        <taxon>Caprinae</taxon>
        <taxon>Capra</taxon>
    </lineage>
</organism>
<evidence type="ECO:0000259" key="9">
    <source>
        <dbReference type="PROSITE" id="PS51092"/>
    </source>
</evidence>
<dbReference type="PANTHER" id="PTHR22918">
    <property type="entry name" value="SEMINAL PLASMA PROTEIN"/>
    <property type="match status" value="1"/>
</dbReference>
<keyword evidence="6" id="KW-0278">Fertilization</keyword>
<comment type="caution">
    <text evidence="7">Lacks conserved residue(s) required for the propagation of feature annotation.</text>
</comment>
<sequence>MAPRLGLFLIWAGVPVFLQLHPVNGGLLLSGPPCAFPFTYRRKIYYKCTSVNSEREWCSLDEDYVGRWKICRKGDRPKCHFPFIYRDKRYFHCTTEGSAFGLAWCSLTEYFERDFAWQYCDQY</sequence>
<feature type="signal peptide" evidence="8">
    <location>
        <begin position="1"/>
        <end position="25"/>
    </location>
</feature>
<dbReference type="Ensembl" id="ENSCHIT00000016247.1">
    <property type="protein sequence ID" value="ENSCHIP00000008487.1"/>
    <property type="gene ID" value="ENSCHIG00000011653.1"/>
</dbReference>
<dbReference type="Proteomes" id="UP000291000">
    <property type="component" value="Chromosome 18"/>
</dbReference>
<dbReference type="Gene3D" id="2.10.10.10">
    <property type="entry name" value="Fibronectin, type II, collagen-binding"/>
    <property type="match status" value="2"/>
</dbReference>
<feature type="domain" description="Fibronectin type-II" evidence="9">
    <location>
        <begin position="29"/>
        <end position="73"/>
    </location>
</feature>
<dbReference type="GO" id="GO:0005615">
    <property type="term" value="C:extracellular space"/>
    <property type="evidence" value="ECO:0007669"/>
    <property type="project" value="UniProtKB-ARBA"/>
</dbReference>
<dbReference type="GO" id="GO:0007338">
    <property type="term" value="P:single fertilization"/>
    <property type="evidence" value="ECO:0007669"/>
    <property type="project" value="UniProtKB-KW"/>
</dbReference>
<dbReference type="PANTHER" id="PTHR22918:SF3">
    <property type="entry name" value="SEMINAL PLASMA PROTEIN HSP-1"/>
    <property type="match status" value="1"/>
</dbReference>
<feature type="domain" description="Fibronectin type-II" evidence="9">
    <location>
        <begin position="74"/>
        <end position="122"/>
    </location>
</feature>
<dbReference type="SUPFAM" id="SSF57440">
    <property type="entry name" value="Kringle-like"/>
    <property type="match status" value="2"/>
</dbReference>
<evidence type="ECO:0000313" key="10">
    <source>
        <dbReference type="Ensembl" id="ENSCHIP00000008487.1"/>
    </source>
</evidence>
<dbReference type="GO" id="GO:1902492">
    <property type="term" value="P:positive regulation of sperm capacitation"/>
    <property type="evidence" value="ECO:0007669"/>
    <property type="project" value="UniProtKB-ARBA"/>
</dbReference>
<dbReference type="GO" id="GO:0033700">
    <property type="term" value="P:phospholipid efflux"/>
    <property type="evidence" value="ECO:0007669"/>
    <property type="project" value="UniProtKB-ARBA"/>
</dbReference>
<dbReference type="STRING" id="9925.ENSCHIP00000008487"/>
<keyword evidence="4" id="KW-0677">Repeat</keyword>
<keyword evidence="11" id="KW-1185">Reference proteome</keyword>
<keyword evidence="3" id="KW-0964">Secreted</keyword>
<name>A0A452E984_CAPHI</name>
<proteinExistence type="inferred from homology"/>
<keyword evidence="8" id="KW-0732">Signal</keyword>
<dbReference type="FunFam" id="2.10.10.10:FF:000005">
    <property type="entry name" value="Epididymal sperm binding protein 1"/>
    <property type="match status" value="1"/>
</dbReference>
<reference evidence="10" key="3">
    <citation type="submission" date="2025-09" db="UniProtKB">
        <authorList>
            <consortium name="Ensembl"/>
        </authorList>
    </citation>
    <scope>IDENTIFICATION</scope>
</reference>
<evidence type="ECO:0000256" key="7">
    <source>
        <dbReference type="PROSITE-ProRule" id="PRU00479"/>
    </source>
</evidence>
<dbReference type="GeneTree" id="ENSGT00940000164580"/>